<evidence type="ECO:0000313" key="2">
    <source>
        <dbReference type="EMBL" id="CZS94224.1"/>
    </source>
</evidence>
<keyword evidence="3" id="KW-1185">Reference proteome</keyword>
<sequence length="65" mass="6932">MQTLWSLCLHQSLSQGLQGTVIESQDSSSISAAGHQDITPPSQELAQEPADVSLCLVSQPLDTPR</sequence>
<proteinExistence type="predicted"/>
<evidence type="ECO:0000313" key="3">
    <source>
        <dbReference type="Proteomes" id="UP000178912"/>
    </source>
</evidence>
<organism evidence="2 3">
    <name type="scientific">Rhynchosporium agropyri</name>
    <dbReference type="NCBI Taxonomy" id="914238"/>
    <lineage>
        <taxon>Eukaryota</taxon>
        <taxon>Fungi</taxon>
        <taxon>Dikarya</taxon>
        <taxon>Ascomycota</taxon>
        <taxon>Pezizomycotina</taxon>
        <taxon>Leotiomycetes</taxon>
        <taxon>Helotiales</taxon>
        <taxon>Ploettnerulaceae</taxon>
        <taxon>Rhynchosporium</taxon>
    </lineage>
</organism>
<dbReference type="AlphaFoldDB" id="A0A1E1KBY8"/>
<reference evidence="3" key="1">
    <citation type="submission" date="2016-03" db="EMBL/GenBank/DDBJ databases">
        <authorList>
            <person name="Guldener U."/>
        </authorList>
    </citation>
    <scope>NUCLEOTIDE SEQUENCE [LARGE SCALE GENOMIC DNA]</scope>
    <source>
        <strain evidence="3">04CH-RAC-A.6.1</strain>
    </source>
</reference>
<accession>A0A1E1KBY8</accession>
<evidence type="ECO:0000256" key="1">
    <source>
        <dbReference type="SAM" id="MobiDB-lite"/>
    </source>
</evidence>
<name>A0A1E1KBY8_9HELO</name>
<protein>
    <submittedName>
        <fullName evidence="2">Uncharacterized protein</fullName>
    </submittedName>
</protein>
<dbReference type="EMBL" id="FJUX01000017">
    <property type="protein sequence ID" value="CZS94224.1"/>
    <property type="molecule type" value="Genomic_DNA"/>
</dbReference>
<dbReference type="Proteomes" id="UP000178912">
    <property type="component" value="Unassembled WGS sequence"/>
</dbReference>
<feature type="region of interest" description="Disordered" evidence="1">
    <location>
        <begin position="26"/>
        <end position="50"/>
    </location>
</feature>
<gene>
    <name evidence="2" type="ORF">RAG0_04283</name>
</gene>